<feature type="domain" description="Tip attachment protein J central straight fiber" evidence="1">
    <location>
        <begin position="291"/>
        <end position="454"/>
    </location>
</feature>
<gene>
    <name evidence="2" type="ORF">HMSLTHF_16590</name>
</gene>
<dbReference type="Pfam" id="PF09327">
    <property type="entry name" value="Phage_Tail_Tip"/>
    <property type="match status" value="1"/>
</dbReference>
<dbReference type="EMBL" id="AP022821">
    <property type="protein sequence ID" value="BCA91884.1"/>
    <property type="molecule type" value="Genomic_DNA"/>
</dbReference>
<dbReference type="AlphaFoldDB" id="A0A6F8STZ0"/>
<sequence>MNNRRKTLPPIDPKIDPKLRAVLEALKEIQETGEGVRGDPMDRKLTIRDLVDAGLARLRPGSMTEFGPVNDDPIDNDPPGSTLIPPRPTGFNAIGSFGYIVLSWDIPGDLYLNHAFTNIYRSETDNFANAKVIGRDTGMMYTDHIREVEEEGVGFYYWITFTSTEDREGPPNNTSGTYAEVIPDLGFLLDRLSGEIDESVLAKSLNGRIDKIEVLETGIKTETEIRESADLAMARRIDNVSAAANGNASAIQTEQTVRADADAALAQQITTVQSQLGGNIASVEQSMTTNIERLNGELVKLGAEYTLKLDVNGYVSGFGAYNDGKTSDFAIAADRFWVAPPNSTGKRKPFIIQNNKVYIDTAMIRNASIQEGQLGPISFGKITDRNGSPVTTVAGKLKGELIEADNLRVAEAATFYGDVYSNNYWSGVSGWAIRQNGSAEFNNVTVRGTLYAEDIEGDVNDVAQVNWQGDKRVSSYKSLIHQQSIYISYSNKQGKCPYFMLTLRCFEERSDSTIGVTVQIEQNGRVLAEQYTAAQFGGNGGVAIAGGADNRIKGTVVFKVFADAYFANTMHVYQVSGLIGALA</sequence>
<reference evidence="2 3" key="1">
    <citation type="submission" date="2020-02" db="EMBL/GenBank/DDBJ databases">
        <title>Complete Genome Sequence of Halomonas meridiana strain BAA-801, Isolated from Deep Sea Thermal Vent.</title>
        <authorList>
            <person name="Takahashi Y."/>
            <person name="Takahashi H."/>
            <person name="Galipon J."/>
            <person name="Arakawa K."/>
        </authorList>
    </citation>
    <scope>NUCLEOTIDE SEQUENCE [LARGE SCALE GENOMIC DNA]</scope>
    <source>
        <strain evidence="2 3">Slthf1</strain>
    </source>
</reference>
<dbReference type="Proteomes" id="UP000503197">
    <property type="component" value="Chromosome"/>
</dbReference>
<dbReference type="PANTHER" id="PTHR36251">
    <property type="entry name" value="FELS-1 PROPHAGE HOST SPECIFICITY PROTEIN-RELATED"/>
    <property type="match status" value="1"/>
</dbReference>
<organism evidence="2 3">
    <name type="scientific">Vreelandella aquamarina</name>
    <dbReference type="NCBI Taxonomy" id="77097"/>
    <lineage>
        <taxon>Bacteria</taxon>
        <taxon>Pseudomonadati</taxon>
        <taxon>Pseudomonadota</taxon>
        <taxon>Gammaproteobacteria</taxon>
        <taxon>Oceanospirillales</taxon>
        <taxon>Halomonadaceae</taxon>
        <taxon>Vreelandella</taxon>
    </lineage>
</organism>
<dbReference type="InterPro" id="IPR053171">
    <property type="entry name" value="Viral_Tip_Attach_Protein"/>
</dbReference>
<dbReference type="RefSeq" id="WP_172416164.1">
    <property type="nucleotide sequence ID" value="NZ_AP022821.1"/>
</dbReference>
<accession>A0A6F8STZ0</accession>
<protein>
    <recommendedName>
        <fullName evidence="1">Tip attachment protein J central straight fiber domain-containing protein</fullName>
    </recommendedName>
</protein>
<dbReference type="InterPro" id="IPR015406">
    <property type="entry name" value="GpJ_CSF"/>
</dbReference>
<evidence type="ECO:0000313" key="3">
    <source>
        <dbReference type="Proteomes" id="UP000503197"/>
    </source>
</evidence>
<evidence type="ECO:0000259" key="1">
    <source>
        <dbReference type="Pfam" id="PF09327"/>
    </source>
</evidence>
<dbReference type="PANTHER" id="PTHR36251:SF2">
    <property type="entry name" value="GIFSY-2 PROPHAGE HOST SPECIFICITY PROTEIN J, PHAGE LAMBDA"/>
    <property type="match status" value="1"/>
</dbReference>
<name>A0A6F8STZ0_9GAMM</name>
<proteinExistence type="predicted"/>
<evidence type="ECO:0000313" key="2">
    <source>
        <dbReference type="EMBL" id="BCA91884.1"/>
    </source>
</evidence>